<organism evidence="3 4">
    <name type="scientific">Intrasporangium chromatireducens Q5-1</name>
    <dbReference type="NCBI Taxonomy" id="584657"/>
    <lineage>
        <taxon>Bacteria</taxon>
        <taxon>Bacillati</taxon>
        <taxon>Actinomycetota</taxon>
        <taxon>Actinomycetes</taxon>
        <taxon>Micrococcales</taxon>
        <taxon>Intrasporangiaceae</taxon>
        <taxon>Intrasporangium</taxon>
    </lineage>
</organism>
<keyword evidence="2" id="KW-1133">Transmembrane helix</keyword>
<comment type="caution">
    <text evidence="3">The sequence shown here is derived from an EMBL/GenBank/DDBJ whole genome shotgun (WGS) entry which is preliminary data.</text>
</comment>
<sequence>MDALDVARVCVRRWYVFLTMVGLATFAGLGLMPEGHPVYNATGNFAVVYQGPAVKPGQADPRAANPLAASNGLLLRQSIVNDLNSPKSQAELAPADLMGTAPSDTPDGSRFSVVTQRNSENVTVQTYGPDPARVSGTVTAILKAAENRAMALQDRARAPKNSRLSVFVTLPAQTVEIPPASKLKLVLSLAAVGILAGAGLSLLLDRLLTKRRARRLSRPVQPLAAPVVHENESATPTAMPAAGGNGSQPLSAPRTAAADRQQSVPLGGAASLNAE</sequence>
<evidence type="ECO:0000256" key="1">
    <source>
        <dbReference type="SAM" id="MobiDB-lite"/>
    </source>
</evidence>
<feature type="transmembrane region" description="Helical" evidence="2">
    <location>
        <begin position="185"/>
        <end position="208"/>
    </location>
</feature>
<protein>
    <recommendedName>
        <fullName evidence="5">Lipopolysaccharide biosynthesis protein</fullName>
    </recommendedName>
</protein>
<proteinExistence type="predicted"/>
<evidence type="ECO:0008006" key="5">
    <source>
        <dbReference type="Google" id="ProtNLM"/>
    </source>
</evidence>
<keyword evidence="2" id="KW-0472">Membrane</keyword>
<dbReference type="OrthoDB" id="3695950at2"/>
<evidence type="ECO:0000313" key="4">
    <source>
        <dbReference type="Proteomes" id="UP000019494"/>
    </source>
</evidence>
<dbReference type="Proteomes" id="UP000019494">
    <property type="component" value="Unassembled WGS sequence"/>
</dbReference>
<accession>W9GGT6</accession>
<keyword evidence="4" id="KW-1185">Reference proteome</keyword>
<evidence type="ECO:0000256" key="2">
    <source>
        <dbReference type="SAM" id="Phobius"/>
    </source>
</evidence>
<feature type="transmembrane region" description="Helical" evidence="2">
    <location>
        <begin position="14"/>
        <end position="32"/>
    </location>
</feature>
<dbReference type="AlphaFoldDB" id="W9GGT6"/>
<name>W9GGT6_9MICO</name>
<dbReference type="RefSeq" id="WP_034717970.1">
    <property type="nucleotide sequence ID" value="NZ_AWQS01000126.1"/>
</dbReference>
<gene>
    <name evidence="3" type="ORF">N864_02170</name>
</gene>
<keyword evidence="2" id="KW-0812">Transmembrane</keyword>
<feature type="region of interest" description="Disordered" evidence="1">
    <location>
        <begin position="227"/>
        <end position="275"/>
    </location>
</feature>
<reference evidence="4" key="1">
    <citation type="submission" date="2013-08" db="EMBL/GenBank/DDBJ databases">
        <title>Intrasporangium oryzae NRRL B-24470.</title>
        <authorList>
            <person name="Liu H."/>
            <person name="Wang G."/>
        </authorList>
    </citation>
    <scope>NUCLEOTIDE SEQUENCE [LARGE SCALE GENOMIC DNA]</scope>
    <source>
        <strain evidence="4">Q5-1</strain>
    </source>
</reference>
<evidence type="ECO:0000313" key="3">
    <source>
        <dbReference type="EMBL" id="EWT05295.1"/>
    </source>
</evidence>
<dbReference type="EMBL" id="AWQS01000126">
    <property type="protein sequence ID" value="EWT05295.1"/>
    <property type="molecule type" value="Genomic_DNA"/>
</dbReference>